<sequence length="190" mass="20542">MRLRTLLYATAASVTATACGASINAVYEGDVRFEHCMALDSRSDVKPTLRRACWEEWLQFYTFGQTRDRVEHATLRQRQLSRASDFDEGEWNPPSSRAPSAVPEPTSALAPPPMLLTADVTVPAQEADAGAPDAGAPDEPSTAPADTAPPGAACSATCEQSWSGCRKDCTSADCEKGCSGKYRRCMRRCF</sequence>
<proteinExistence type="predicted"/>
<protein>
    <recommendedName>
        <fullName evidence="5">Secreted protein</fullName>
    </recommendedName>
</protein>
<dbReference type="PROSITE" id="PS51257">
    <property type="entry name" value="PROKAR_LIPOPROTEIN"/>
    <property type="match status" value="1"/>
</dbReference>
<dbReference type="Proteomes" id="UP000295781">
    <property type="component" value="Chromosome"/>
</dbReference>
<feature type="region of interest" description="Disordered" evidence="1">
    <location>
        <begin position="84"/>
        <end position="112"/>
    </location>
</feature>
<dbReference type="EMBL" id="CP012670">
    <property type="protein sequence ID" value="AUX25908.1"/>
    <property type="molecule type" value="Genomic_DNA"/>
</dbReference>
<feature type="signal peptide" evidence="2">
    <location>
        <begin position="1"/>
        <end position="18"/>
    </location>
</feature>
<evidence type="ECO:0000313" key="4">
    <source>
        <dbReference type="Proteomes" id="UP000295781"/>
    </source>
</evidence>
<gene>
    <name evidence="3" type="ORF">SOCEGT47_064610</name>
</gene>
<reference evidence="3 4" key="1">
    <citation type="submission" date="2015-09" db="EMBL/GenBank/DDBJ databases">
        <title>Sorangium comparison.</title>
        <authorList>
            <person name="Zaburannyi N."/>
            <person name="Bunk B."/>
            <person name="Overmann J."/>
            <person name="Mueller R."/>
        </authorList>
    </citation>
    <scope>NUCLEOTIDE SEQUENCE [LARGE SCALE GENOMIC DNA]</scope>
    <source>
        <strain evidence="3 4">So ceGT47</strain>
    </source>
</reference>
<evidence type="ECO:0008006" key="5">
    <source>
        <dbReference type="Google" id="ProtNLM"/>
    </source>
</evidence>
<dbReference type="AlphaFoldDB" id="A0A4P2Q9L4"/>
<keyword evidence="2" id="KW-0732">Signal</keyword>
<evidence type="ECO:0000256" key="1">
    <source>
        <dbReference type="SAM" id="MobiDB-lite"/>
    </source>
</evidence>
<name>A0A4P2Q9L4_SORCE</name>
<feature type="chain" id="PRO_5020447647" description="Secreted protein" evidence="2">
    <location>
        <begin position="19"/>
        <end position="190"/>
    </location>
</feature>
<accession>A0A4P2Q9L4</accession>
<feature type="region of interest" description="Disordered" evidence="1">
    <location>
        <begin position="127"/>
        <end position="152"/>
    </location>
</feature>
<evidence type="ECO:0000313" key="3">
    <source>
        <dbReference type="EMBL" id="AUX25908.1"/>
    </source>
</evidence>
<dbReference type="OrthoDB" id="5511014at2"/>
<organism evidence="3 4">
    <name type="scientific">Sorangium cellulosum</name>
    <name type="common">Polyangium cellulosum</name>
    <dbReference type="NCBI Taxonomy" id="56"/>
    <lineage>
        <taxon>Bacteria</taxon>
        <taxon>Pseudomonadati</taxon>
        <taxon>Myxococcota</taxon>
        <taxon>Polyangia</taxon>
        <taxon>Polyangiales</taxon>
        <taxon>Polyangiaceae</taxon>
        <taxon>Sorangium</taxon>
    </lineage>
</organism>
<evidence type="ECO:0000256" key="2">
    <source>
        <dbReference type="SAM" id="SignalP"/>
    </source>
</evidence>
<dbReference type="RefSeq" id="WP_129353132.1">
    <property type="nucleotide sequence ID" value="NZ_CP012670.1"/>
</dbReference>